<dbReference type="Gene3D" id="4.10.60.10">
    <property type="entry name" value="Zinc finger, CCHC-type"/>
    <property type="match status" value="1"/>
</dbReference>
<dbReference type="EMBL" id="KZ303867">
    <property type="protein sequence ID" value="PHZ08181.1"/>
    <property type="molecule type" value="Genomic_DNA"/>
</dbReference>
<dbReference type="GO" id="GO:0008270">
    <property type="term" value="F:zinc ion binding"/>
    <property type="evidence" value="ECO:0007669"/>
    <property type="project" value="InterPro"/>
</dbReference>
<protein>
    <recommendedName>
        <fullName evidence="2">CCHC-type domain-containing protein</fullName>
    </recommendedName>
</protein>
<dbReference type="AlphaFoldDB" id="A0A2G4SHE5"/>
<dbReference type="SUPFAM" id="SSF57756">
    <property type="entry name" value="Retrovirus zinc finger-like domains"/>
    <property type="match status" value="1"/>
</dbReference>
<dbReference type="GeneID" id="35441460"/>
<evidence type="ECO:0000256" key="1">
    <source>
        <dbReference type="SAM" id="MobiDB-lite"/>
    </source>
</evidence>
<feature type="compositionally biased region" description="Basic and acidic residues" evidence="1">
    <location>
        <begin position="207"/>
        <end position="216"/>
    </location>
</feature>
<evidence type="ECO:0000313" key="3">
    <source>
        <dbReference type="EMBL" id="PHZ08181.1"/>
    </source>
</evidence>
<name>A0A2G4SHE5_RHIZD</name>
<dbReference type="InterPro" id="IPR036875">
    <property type="entry name" value="Znf_CCHC_sf"/>
</dbReference>
<dbReference type="SMART" id="SM00343">
    <property type="entry name" value="ZnF_C2HC"/>
    <property type="match status" value="2"/>
</dbReference>
<feature type="compositionally biased region" description="Polar residues" evidence="1">
    <location>
        <begin position="181"/>
        <end position="195"/>
    </location>
</feature>
<evidence type="ECO:0000313" key="4">
    <source>
        <dbReference type="Proteomes" id="UP000242254"/>
    </source>
</evidence>
<keyword evidence="4" id="KW-1185">Reference proteome</keyword>
<organism evidence="3 4">
    <name type="scientific">Rhizopus microsporus ATCC 52813</name>
    <dbReference type="NCBI Taxonomy" id="1340429"/>
    <lineage>
        <taxon>Eukaryota</taxon>
        <taxon>Fungi</taxon>
        <taxon>Fungi incertae sedis</taxon>
        <taxon>Mucoromycota</taxon>
        <taxon>Mucoromycotina</taxon>
        <taxon>Mucoromycetes</taxon>
        <taxon>Mucorales</taxon>
        <taxon>Mucorineae</taxon>
        <taxon>Rhizopodaceae</taxon>
        <taxon>Rhizopus</taxon>
    </lineage>
</organism>
<feature type="domain" description="CCHC-type" evidence="2">
    <location>
        <begin position="29"/>
        <end position="43"/>
    </location>
</feature>
<gene>
    <name evidence="3" type="ORF">RHIMIDRAFT_248002</name>
</gene>
<proteinExistence type="predicted"/>
<dbReference type="Proteomes" id="UP000242254">
    <property type="component" value="Unassembled WGS sequence"/>
</dbReference>
<evidence type="ECO:0000259" key="2">
    <source>
        <dbReference type="SMART" id="SM00343"/>
    </source>
</evidence>
<accession>A0A2G4SHE5</accession>
<reference evidence="3 4" key="1">
    <citation type="journal article" date="2016" name="Proc. Natl. Acad. Sci. U.S.A.">
        <title>Lipid metabolic changes in an early divergent fungus govern the establishment of a mutualistic symbiosis with endobacteria.</title>
        <authorList>
            <person name="Lastovetsky O.A."/>
            <person name="Gaspar M.L."/>
            <person name="Mondo S.J."/>
            <person name="LaButti K.M."/>
            <person name="Sandor L."/>
            <person name="Grigoriev I.V."/>
            <person name="Henry S.A."/>
            <person name="Pawlowska T.E."/>
        </authorList>
    </citation>
    <scope>NUCLEOTIDE SEQUENCE [LARGE SCALE GENOMIC DNA]</scope>
    <source>
        <strain evidence="3 4">ATCC 52813</strain>
    </source>
</reference>
<dbReference type="GO" id="GO:0003676">
    <property type="term" value="F:nucleic acid binding"/>
    <property type="evidence" value="ECO:0007669"/>
    <property type="project" value="InterPro"/>
</dbReference>
<dbReference type="RefSeq" id="XP_023461889.1">
    <property type="nucleotide sequence ID" value="XM_023610470.1"/>
</dbReference>
<feature type="domain" description="CCHC-type" evidence="2">
    <location>
        <begin position="4"/>
        <end position="20"/>
    </location>
</feature>
<feature type="region of interest" description="Disordered" evidence="1">
    <location>
        <begin position="181"/>
        <end position="216"/>
    </location>
</feature>
<dbReference type="InterPro" id="IPR001878">
    <property type="entry name" value="Znf_CCHC"/>
</dbReference>
<sequence length="216" mass="23936">MPTYCKYCHESGHFASECNKSPSGKRVRFACLKSGHIRANCPEKIKSFKKRRRHSVPSDTRLSSVAESSAVVLSPPLEDLANPPTIQSCETTEMSSQLPKVDIDVVNPNLPQSAEAEACSDSYSLPSQPANPLSTDNYVAQAQFEILTLETIRSDSPMYSFPPQEESMECDNDEVANTTLPVINQSACSSNTSKYASRPKRNAKPPLRYENDSRYH</sequence>